<dbReference type="OMA" id="WFMSSFL"/>
<evidence type="ECO:0000256" key="12">
    <source>
        <dbReference type="ARBA" id="ARBA00051293"/>
    </source>
</evidence>
<evidence type="ECO:0000256" key="5">
    <source>
        <dbReference type="ARBA" id="ARBA00022832"/>
    </source>
</evidence>
<dbReference type="GO" id="GO:0004165">
    <property type="term" value="F:delta(3)-delta(2)-enoyl-CoA isomerase activity"/>
    <property type="evidence" value="ECO:0007669"/>
    <property type="project" value="UniProtKB-EC"/>
</dbReference>
<keyword evidence="9" id="KW-0496">Mitochondrion</keyword>
<dbReference type="SUPFAM" id="SSF52096">
    <property type="entry name" value="ClpP/crotonase"/>
    <property type="match status" value="1"/>
</dbReference>
<dbReference type="InterPro" id="IPR018376">
    <property type="entry name" value="Enoyl-CoA_hyd/isom_CS"/>
</dbReference>
<dbReference type="EnsemblMetazoa" id="CapteT218894">
    <property type="protein sequence ID" value="CapteP218894"/>
    <property type="gene ID" value="CapteG218894"/>
</dbReference>
<keyword evidence="7" id="KW-0007">Acetylation</keyword>
<keyword evidence="21" id="KW-1185">Reference proteome</keyword>
<name>R7VD52_CAPTE</name>
<dbReference type="GO" id="GO:0005759">
    <property type="term" value="C:mitochondrial matrix"/>
    <property type="evidence" value="ECO:0007669"/>
    <property type="project" value="UniProtKB-SubCell"/>
</dbReference>
<dbReference type="Pfam" id="PF00378">
    <property type="entry name" value="ECH_1"/>
    <property type="match status" value="1"/>
</dbReference>
<comment type="catalytic activity">
    <reaction evidence="11">
        <text>(3Z)-decenoyl-CoA = (2E)-decenoyl-CoA</text>
        <dbReference type="Rhea" id="RHEA:77195"/>
        <dbReference type="ChEBI" id="CHEBI:61406"/>
        <dbReference type="ChEBI" id="CHEBI:195601"/>
    </reaction>
    <physiologicalReaction direction="left-to-right" evidence="11">
        <dbReference type="Rhea" id="RHEA:77196"/>
    </physiologicalReaction>
</comment>
<keyword evidence="5" id="KW-0276">Fatty acid metabolism</keyword>
<dbReference type="EMBL" id="KB293112">
    <property type="protein sequence ID" value="ELU16502.1"/>
    <property type="molecule type" value="Genomic_DNA"/>
</dbReference>
<dbReference type="Gene3D" id="6.10.250.170">
    <property type="match status" value="1"/>
</dbReference>
<dbReference type="EMBL" id="AMQN01004286">
    <property type="status" value="NOT_ANNOTATED_CDS"/>
    <property type="molecule type" value="Genomic_DNA"/>
</dbReference>
<dbReference type="InterPro" id="IPR029045">
    <property type="entry name" value="ClpP/crotonase-like_dom_sf"/>
</dbReference>
<evidence type="ECO:0000256" key="7">
    <source>
        <dbReference type="ARBA" id="ARBA00022990"/>
    </source>
</evidence>
<comment type="catalytic activity">
    <reaction evidence="14">
        <text>(3Z)-octenoyl-CoA = (2E)-octenoyl-CoA</text>
        <dbReference type="Rhea" id="RHEA:46044"/>
        <dbReference type="ChEBI" id="CHEBI:62242"/>
        <dbReference type="ChEBI" id="CHEBI:85640"/>
    </reaction>
    <physiologicalReaction direction="left-to-right" evidence="14">
        <dbReference type="Rhea" id="RHEA:46045"/>
    </physiologicalReaction>
</comment>
<evidence type="ECO:0000313" key="20">
    <source>
        <dbReference type="EnsemblMetazoa" id="CapteP218894"/>
    </source>
</evidence>
<reference evidence="19 21" key="2">
    <citation type="journal article" date="2013" name="Nature">
        <title>Insights into bilaterian evolution from three spiralian genomes.</title>
        <authorList>
            <person name="Simakov O."/>
            <person name="Marletaz F."/>
            <person name="Cho S.J."/>
            <person name="Edsinger-Gonzales E."/>
            <person name="Havlak P."/>
            <person name="Hellsten U."/>
            <person name="Kuo D.H."/>
            <person name="Larsson T."/>
            <person name="Lv J."/>
            <person name="Arendt D."/>
            <person name="Savage R."/>
            <person name="Osoegawa K."/>
            <person name="de Jong P."/>
            <person name="Grimwood J."/>
            <person name="Chapman J.A."/>
            <person name="Shapiro H."/>
            <person name="Aerts A."/>
            <person name="Otillar R.P."/>
            <person name="Terry A.Y."/>
            <person name="Boore J.L."/>
            <person name="Grigoriev I.V."/>
            <person name="Lindberg D.R."/>
            <person name="Seaver E.C."/>
            <person name="Weisblat D.A."/>
            <person name="Putnam N.H."/>
            <person name="Rokhsar D.S."/>
        </authorList>
    </citation>
    <scope>NUCLEOTIDE SEQUENCE</scope>
    <source>
        <strain evidence="19 21">I ESC-2004</strain>
    </source>
</reference>
<evidence type="ECO:0000256" key="16">
    <source>
        <dbReference type="ARBA" id="ARBA00068317"/>
    </source>
</evidence>
<comment type="subunit">
    <text evidence="4">Homotrimer.</text>
</comment>
<comment type="function">
    <text evidence="15">Key enzyme of fatty acid beta-oxidation. Able to isomerize both 3-cis (3Z) and 3-trans (3E) double bonds into the 2-trans (2E) form in a range of enoyl-CoA species, with a preference for (3Z)-enoyl-CoAs over (3E)-enoyl-CoAs. The catalytic efficiency of this enzyme is not affected by the fatty acyl chain length.</text>
</comment>
<dbReference type="AlphaFoldDB" id="R7VD52"/>
<evidence type="ECO:0000256" key="6">
    <source>
        <dbReference type="ARBA" id="ARBA00022946"/>
    </source>
</evidence>
<organism evidence="19">
    <name type="scientific">Capitella teleta</name>
    <name type="common">Polychaete worm</name>
    <dbReference type="NCBI Taxonomy" id="283909"/>
    <lineage>
        <taxon>Eukaryota</taxon>
        <taxon>Metazoa</taxon>
        <taxon>Spiralia</taxon>
        <taxon>Lophotrochozoa</taxon>
        <taxon>Annelida</taxon>
        <taxon>Polychaeta</taxon>
        <taxon>Sedentaria</taxon>
        <taxon>Scolecida</taxon>
        <taxon>Capitellidae</taxon>
        <taxon>Capitella</taxon>
    </lineage>
</organism>
<dbReference type="Proteomes" id="UP000014760">
    <property type="component" value="Unassembled WGS sequence"/>
</dbReference>
<evidence type="ECO:0000313" key="19">
    <source>
        <dbReference type="EMBL" id="ELU16502.1"/>
    </source>
</evidence>
<accession>R7VD52</accession>
<keyword evidence="8" id="KW-0443">Lipid metabolism</keyword>
<dbReference type="OrthoDB" id="1696280at2759"/>
<comment type="subcellular location">
    <subcellularLocation>
        <location evidence="1">Mitochondrion matrix</location>
    </subcellularLocation>
</comment>
<dbReference type="PANTHER" id="PTHR11941:SF45">
    <property type="entry name" value="ENOYL-COA DELTA ISOMERASE 1, MITOCHONDRIAL"/>
    <property type="match status" value="1"/>
</dbReference>
<evidence type="ECO:0000256" key="3">
    <source>
        <dbReference type="ARBA" id="ARBA00005254"/>
    </source>
</evidence>
<protein>
    <recommendedName>
        <fullName evidence="16">Enoyl-CoA delta isomerase 1, mitochondrial</fullName>
    </recommendedName>
    <alternativeName>
        <fullName evidence="17">3,2-trans-enoyl-CoA isomerase</fullName>
    </alternativeName>
</protein>
<dbReference type="FunCoup" id="R7VD52">
    <property type="interactions" value="1251"/>
</dbReference>
<dbReference type="HOGENOM" id="CLU_009834_7_5_1"/>
<sequence length="294" mass="33017">MALSFSAKLMRGVSRCAALVTPKTAPTSCRYFSSAENSRVLVNLNDKTGVATMQLNRPPVNSLNLEVLTDMTIALDKLQTEKDCRGMILTSSSPGIFCAGLDIMEMYNPQEDRLREFWRTLQELWKMMYGSRLATIAAINGHSPAGGCLLSLTCDYRIMAQGKFTIGLNETLLGIVAPFWFQDTMVNTVGHRETERALQLGLLYSGENALKVGLIDELVSPEKVMETAEGQMQMWLKIPDFARQLTKEQLRGPTVQKLAQHQEADIDHFVNFITKKAIQKSLEMYLNMLKQKKK</sequence>
<dbReference type="InterPro" id="IPR001753">
    <property type="entry name" value="Enoyl-CoA_hydra/iso"/>
</dbReference>
<comment type="pathway">
    <text evidence="2">Lipid metabolism; fatty acid beta-oxidation.</text>
</comment>
<comment type="catalytic activity">
    <reaction evidence="12">
        <text>(2E)-tetradecenoyl-CoA = (3Z)-tetradecenoyl-CoA</text>
        <dbReference type="Rhea" id="RHEA:29847"/>
        <dbReference type="ChEBI" id="CHEBI:61405"/>
        <dbReference type="ChEBI" id="CHEBI:61968"/>
    </reaction>
    <physiologicalReaction direction="right-to-left" evidence="12">
        <dbReference type="Rhea" id="RHEA:29849"/>
    </physiologicalReaction>
</comment>
<evidence type="ECO:0000256" key="15">
    <source>
        <dbReference type="ARBA" id="ARBA00056147"/>
    </source>
</evidence>
<reference evidence="21" key="1">
    <citation type="submission" date="2012-12" db="EMBL/GenBank/DDBJ databases">
        <authorList>
            <person name="Hellsten U."/>
            <person name="Grimwood J."/>
            <person name="Chapman J.A."/>
            <person name="Shapiro H."/>
            <person name="Aerts A."/>
            <person name="Otillar R.P."/>
            <person name="Terry A.Y."/>
            <person name="Boore J.L."/>
            <person name="Simakov O."/>
            <person name="Marletaz F."/>
            <person name="Cho S.-J."/>
            <person name="Edsinger-Gonzales E."/>
            <person name="Havlak P."/>
            <person name="Kuo D.-H."/>
            <person name="Larsson T."/>
            <person name="Lv J."/>
            <person name="Arendt D."/>
            <person name="Savage R."/>
            <person name="Osoegawa K."/>
            <person name="de Jong P."/>
            <person name="Lindberg D.R."/>
            <person name="Seaver E.C."/>
            <person name="Weisblat D.A."/>
            <person name="Putnam N.H."/>
            <person name="Grigoriev I.V."/>
            <person name="Rokhsar D.S."/>
        </authorList>
    </citation>
    <scope>NUCLEOTIDE SEQUENCE</scope>
    <source>
        <strain evidence="21">I ESC-2004</strain>
    </source>
</reference>
<evidence type="ECO:0000256" key="9">
    <source>
        <dbReference type="ARBA" id="ARBA00023128"/>
    </source>
</evidence>
<comment type="similarity">
    <text evidence="3 18">Belongs to the enoyl-CoA hydratase/isomerase family.</text>
</comment>
<dbReference type="PANTHER" id="PTHR11941">
    <property type="entry name" value="ENOYL-COA HYDRATASE-RELATED"/>
    <property type="match status" value="1"/>
</dbReference>
<keyword evidence="6" id="KW-0809">Transit peptide</keyword>
<dbReference type="CDD" id="cd06558">
    <property type="entry name" value="crotonase-like"/>
    <property type="match status" value="1"/>
</dbReference>
<dbReference type="STRING" id="283909.R7VD52"/>
<dbReference type="PROSITE" id="PS00166">
    <property type="entry name" value="ENOYL_COA_HYDRATASE"/>
    <property type="match status" value="1"/>
</dbReference>
<keyword evidence="10" id="KW-0413">Isomerase</keyword>
<evidence type="ECO:0000256" key="18">
    <source>
        <dbReference type="RuleBase" id="RU003707"/>
    </source>
</evidence>
<evidence type="ECO:0000256" key="17">
    <source>
        <dbReference type="ARBA" id="ARBA00083575"/>
    </source>
</evidence>
<proteinExistence type="inferred from homology"/>
<evidence type="ECO:0000256" key="2">
    <source>
        <dbReference type="ARBA" id="ARBA00005005"/>
    </source>
</evidence>
<gene>
    <name evidence="19" type="ORF">CAPTEDRAFT_218894</name>
</gene>
<evidence type="ECO:0000256" key="4">
    <source>
        <dbReference type="ARBA" id="ARBA00011233"/>
    </source>
</evidence>
<dbReference type="FunFam" id="3.90.226.10:FF:000034">
    <property type="entry name" value="Enoyl-CoA delta isomerase 1"/>
    <property type="match status" value="1"/>
</dbReference>
<comment type="catalytic activity">
    <reaction evidence="13">
        <text>(3Z)-dodecenoyl-CoA = (2E)-dodecenoyl-CoA</text>
        <dbReference type="Rhea" id="RHEA:23716"/>
        <dbReference type="ChEBI" id="CHEBI:57330"/>
        <dbReference type="ChEBI" id="CHEBI:58543"/>
        <dbReference type="EC" id="5.3.3.8"/>
    </reaction>
    <physiologicalReaction direction="left-to-right" evidence="13">
        <dbReference type="Rhea" id="RHEA:23717"/>
    </physiologicalReaction>
</comment>
<dbReference type="GO" id="GO:0006635">
    <property type="term" value="P:fatty acid beta-oxidation"/>
    <property type="evidence" value="ECO:0007669"/>
    <property type="project" value="TreeGrafter"/>
</dbReference>
<evidence type="ECO:0000313" key="21">
    <source>
        <dbReference type="Proteomes" id="UP000014760"/>
    </source>
</evidence>
<evidence type="ECO:0000256" key="8">
    <source>
        <dbReference type="ARBA" id="ARBA00023098"/>
    </source>
</evidence>
<evidence type="ECO:0000256" key="14">
    <source>
        <dbReference type="ARBA" id="ARBA00052542"/>
    </source>
</evidence>
<dbReference type="Gene3D" id="3.90.226.10">
    <property type="entry name" value="2-enoyl-CoA Hydratase, Chain A, domain 1"/>
    <property type="match status" value="1"/>
</dbReference>
<reference evidence="20" key="3">
    <citation type="submission" date="2015-06" db="UniProtKB">
        <authorList>
            <consortium name="EnsemblMetazoa"/>
        </authorList>
    </citation>
    <scope>IDENTIFICATION</scope>
</reference>
<evidence type="ECO:0000256" key="13">
    <source>
        <dbReference type="ARBA" id="ARBA00052376"/>
    </source>
</evidence>
<evidence type="ECO:0000256" key="11">
    <source>
        <dbReference type="ARBA" id="ARBA00050938"/>
    </source>
</evidence>
<evidence type="ECO:0000256" key="1">
    <source>
        <dbReference type="ARBA" id="ARBA00004305"/>
    </source>
</evidence>
<evidence type="ECO:0000256" key="10">
    <source>
        <dbReference type="ARBA" id="ARBA00023235"/>
    </source>
</evidence>